<keyword evidence="1" id="KW-1133">Transmembrane helix</keyword>
<keyword evidence="1" id="KW-0472">Membrane</keyword>
<feature type="domain" description="DUF58" evidence="2">
    <location>
        <begin position="213"/>
        <end position="384"/>
    </location>
</feature>
<dbReference type="Gene3D" id="3.40.50.410">
    <property type="entry name" value="von Willebrand factor, type A domain"/>
    <property type="match status" value="1"/>
</dbReference>
<proteinExistence type="predicted"/>
<evidence type="ECO:0000259" key="2">
    <source>
        <dbReference type="Pfam" id="PF01882"/>
    </source>
</evidence>
<dbReference type="Proteomes" id="UP000297982">
    <property type="component" value="Unassembled WGS sequence"/>
</dbReference>
<keyword evidence="4" id="KW-1185">Reference proteome</keyword>
<dbReference type="AlphaFoldDB" id="A0A4Z0GYH1"/>
<evidence type="ECO:0000256" key="1">
    <source>
        <dbReference type="SAM" id="Phobius"/>
    </source>
</evidence>
<evidence type="ECO:0000313" key="3">
    <source>
        <dbReference type="EMBL" id="TGB02864.1"/>
    </source>
</evidence>
<dbReference type="InterPro" id="IPR002881">
    <property type="entry name" value="DUF58"/>
</dbReference>
<dbReference type="PANTHER" id="PTHR33608:SF3">
    <property type="entry name" value="SLR2013 PROTEIN"/>
    <property type="match status" value="1"/>
</dbReference>
<evidence type="ECO:0000313" key="4">
    <source>
        <dbReference type="Proteomes" id="UP000297982"/>
    </source>
</evidence>
<dbReference type="SUPFAM" id="SSF53300">
    <property type="entry name" value="vWA-like"/>
    <property type="match status" value="1"/>
</dbReference>
<name>A0A4Z0GYH1_9BACI</name>
<comment type="caution">
    <text evidence="3">The sequence shown here is derived from an EMBL/GenBank/DDBJ whole genome shotgun (WGS) entry which is preliminary data.</text>
</comment>
<keyword evidence="1" id="KW-0812">Transmembrane</keyword>
<protein>
    <submittedName>
        <fullName evidence="3">DUF58 domain-containing protein</fullName>
    </submittedName>
</protein>
<dbReference type="EMBL" id="SRJC01000002">
    <property type="protein sequence ID" value="TGB02864.1"/>
    <property type="molecule type" value="Genomic_DNA"/>
</dbReference>
<sequence length="452" mass="51719">MTKSFKALWDLFLFRDKGFVPTERLLLIIAVLSAVSIGASVLGSSWSVIAALNIGVIAVSLFDLGLSPKKKDWTIQRNVEDELERGLEAEAGLTVHNRSMYDAHIRVIDQFPDTFSHPFPIRDRVPGGKTLTLRYPFVPNERGDYSLRELYVRYRSRFGLWDKQMKIKDESNVKVIPDLSESRQFLEDAQRYLLYEGERVRKRKQGAGEFSKIRNYVVGDDLRMINWRQTAKLQELMTNEYEPEHGKYITLLIDCGRMMGVELSEGNRLDVALEAAITVATAALKKGDAVAVMAFSKELEVYVPPAKGMNHLQTILKQVYGLKAQKAESNYTELFRQVETVQKKRSLLVLFSDIDTLVHEEANMFYLQRLRKRHVFLMLGVEDHVTKQKAFQPPSSTRETMVKSMAQKHLLDKASEVSKWERQGMQMIEAPEDKLAVTAVSHYIDVINRGLV</sequence>
<dbReference type="InterPro" id="IPR036465">
    <property type="entry name" value="vWFA_dom_sf"/>
</dbReference>
<organism evidence="3 4">
    <name type="scientific">Halobacillus salinus</name>
    <dbReference type="NCBI Taxonomy" id="192814"/>
    <lineage>
        <taxon>Bacteria</taxon>
        <taxon>Bacillati</taxon>
        <taxon>Bacillota</taxon>
        <taxon>Bacilli</taxon>
        <taxon>Bacillales</taxon>
        <taxon>Bacillaceae</taxon>
        <taxon>Halobacillus</taxon>
    </lineage>
</organism>
<reference evidence="3 4" key="1">
    <citation type="journal article" date="2003" name="Int. J. Syst. Evol. Microbiol.">
        <title>Halobacillus salinus sp. nov., isolated from a salt lake on the coast of the East Sea in Korea.</title>
        <authorList>
            <person name="Yoon J.H."/>
            <person name="Kang K.H."/>
            <person name="Park Y.H."/>
        </authorList>
    </citation>
    <scope>NUCLEOTIDE SEQUENCE [LARGE SCALE GENOMIC DNA]</scope>
    <source>
        <strain evidence="3 4">HSL-3</strain>
    </source>
</reference>
<dbReference type="RefSeq" id="WP_135327784.1">
    <property type="nucleotide sequence ID" value="NZ_SRJC01000002.1"/>
</dbReference>
<dbReference type="PANTHER" id="PTHR33608">
    <property type="entry name" value="BLL2464 PROTEIN"/>
    <property type="match status" value="1"/>
</dbReference>
<accession>A0A4Z0GYH1</accession>
<dbReference type="STRING" id="192814.GCA_900166575_02788"/>
<dbReference type="Pfam" id="PF01882">
    <property type="entry name" value="DUF58"/>
    <property type="match status" value="1"/>
</dbReference>
<feature type="transmembrane region" description="Helical" evidence="1">
    <location>
        <begin position="25"/>
        <end position="42"/>
    </location>
</feature>
<gene>
    <name evidence="3" type="ORF">E4663_11985</name>
</gene>